<sequence>MRLSRLRRSRVYLSLACIPINLLIWQSWETVDIALWQTWRVPTQDERLRWFLITQASPLLFVFLGLAGIGFAAWGAMTERVFQNRWWLSLLAGLSNSAIFLVGLAIVLFKYIIH</sequence>
<evidence type="ECO:0000313" key="3">
    <source>
        <dbReference type="Proteomes" id="UP000217895"/>
    </source>
</evidence>
<feature type="transmembrane region" description="Helical" evidence="1">
    <location>
        <begin position="48"/>
        <end position="74"/>
    </location>
</feature>
<keyword evidence="1" id="KW-1133">Transmembrane helix</keyword>
<evidence type="ECO:0000256" key="1">
    <source>
        <dbReference type="SAM" id="Phobius"/>
    </source>
</evidence>
<reference evidence="2 3" key="1">
    <citation type="submission" date="2017-06" db="EMBL/GenBank/DDBJ databases">
        <title>Genome sequencing of cyanobaciteial culture collection at National Institute for Environmental Studies (NIES).</title>
        <authorList>
            <person name="Hirose Y."/>
            <person name="Shimura Y."/>
            <person name="Fujisawa T."/>
            <person name="Nakamura Y."/>
            <person name="Kawachi M."/>
        </authorList>
    </citation>
    <scope>NUCLEOTIDE SEQUENCE [LARGE SCALE GENOMIC DNA]</scope>
    <source>
        <strain evidence="2 3">NIES-2135</strain>
    </source>
</reference>
<accession>A0A1Z4JCQ2</accession>
<keyword evidence="1" id="KW-0472">Membrane</keyword>
<feature type="transmembrane region" description="Helical" evidence="1">
    <location>
        <begin position="86"/>
        <end position="113"/>
    </location>
</feature>
<dbReference type="Proteomes" id="UP000217895">
    <property type="component" value="Chromosome"/>
</dbReference>
<protein>
    <submittedName>
        <fullName evidence="2">Uncharacterized protein</fullName>
    </submittedName>
</protein>
<evidence type="ECO:0000313" key="2">
    <source>
        <dbReference type="EMBL" id="BAY54539.1"/>
    </source>
</evidence>
<keyword evidence="3" id="KW-1185">Reference proteome</keyword>
<organism evidence="2 3">
    <name type="scientific">Leptolyngbya boryana NIES-2135</name>
    <dbReference type="NCBI Taxonomy" id="1973484"/>
    <lineage>
        <taxon>Bacteria</taxon>
        <taxon>Bacillati</taxon>
        <taxon>Cyanobacteriota</taxon>
        <taxon>Cyanophyceae</taxon>
        <taxon>Leptolyngbyales</taxon>
        <taxon>Leptolyngbyaceae</taxon>
        <taxon>Leptolyngbya group</taxon>
        <taxon>Leptolyngbya</taxon>
    </lineage>
</organism>
<gene>
    <name evidence="2" type="ORF">NIES2135_13560</name>
</gene>
<proteinExistence type="predicted"/>
<dbReference type="AlphaFoldDB" id="A0A1Z4JCQ2"/>
<name>A0A1Z4JCQ2_LEPBY</name>
<keyword evidence="1" id="KW-0812">Transmembrane</keyword>
<dbReference type="EMBL" id="AP018203">
    <property type="protein sequence ID" value="BAY54539.1"/>
    <property type="molecule type" value="Genomic_DNA"/>
</dbReference>